<dbReference type="EMBL" id="CP023315">
    <property type="protein sequence ID" value="ATC31424.1"/>
    <property type="molecule type" value="Genomic_DNA"/>
</dbReference>
<sequence>MRFRSRSGALSVDPIRRIIVMSPRSLALAALSLATALAGCAHERMVSTGYQWAYLGNDTAEPRLAYGRPNSDDVVMMIRCQPGRDQIDLAVAGLSEAELVLASGRTQSRFEAVKVQDPMSGDLLEARGKASAPALKAFRQSGALAVLTKDKRHSLAAKAHDQGQVHAFFKACGA</sequence>
<evidence type="ECO:0000313" key="2">
    <source>
        <dbReference type="Proteomes" id="UP000217311"/>
    </source>
</evidence>
<reference evidence="2" key="1">
    <citation type="submission" date="2017-09" db="EMBL/GenBank/DDBJ databases">
        <title>Genome evolution observed in wild isolates of Caulobacter crescentus.</title>
        <authorList>
            <person name="Ely B."/>
            <person name="Wilson K."/>
            <person name="Scott D."/>
        </authorList>
    </citation>
    <scope>NUCLEOTIDE SEQUENCE [LARGE SCALE GENOMIC DNA]</scope>
    <source>
        <strain evidence="2">CB13b1a</strain>
    </source>
</reference>
<evidence type="ECO:0000313" key="1">
    <source>
        <dbReference type="EMBL" id="ATC31424.1"/>
    </source>
</evidence>
<dbReference type="Proteomes" id="UP000217311">
    <property type="component" value="Chromosome"/>
</dbReference>
<dbReference type="AlphaFoldDB" id="A0A290MH72"/>
<gene>
    <name evidence="1" type="ORF">CA606_03145</name>
</gene>
<name>A0A290MH72_CAUVI</name>
<organism evidence="1 2">
    <name type="scientific">Caulobacter vibrioides</name>
    <name type="common">Caulobacter crescentus</name>
    <dbReference type="NCBI Taxonomy" id="155892"/>
    <lineage>
        <taxon>Bacteria</taxon>
        <taxon>Pseudomonadati</taxon>
        <taxon>Pseudomonadota</taxon>
        <taxon>Alphaproteobacteria</taxon>
        <taxon>Caulobacterales</taxon>
        <taxon>Caulobacteraceae</taxon>
        <taxon>Caulobacter</taxon>
    </lineage>
</organism>
<accession>A0A290MH72</accession>
<proteinExistence type="predicted"/>
<protein>
    <submittedName>
        <fullName evidence="1">Uncharacterized protein</fullName>
    </submittedName>
</protein>